<dbReference type="AlphaFoldDB" id="B9SBW4"/>
<accession>B9SBW4</accession>
<organism evidence="1 2">
    <name type="scientific">Ricinus communis</name>
    <name type="common">Castor bean</name>
    <dbReference type="NCBI Taxonomy" id="3988"/>
    <lineage>
        <taxon>Eukaryota</taxon>
        <taxon>Viridiplantae</taxon>
        <taxon>Streptophyta</taxon>
        <taxon>Embryophyta</taxon>
        <taxon>Tracheophyta</taxon>
        <taxon>Spermatophyta</taxon>
        <taxon>Magnoliopsida</taxon>
        <taxon>eudicotyledons</taxon>
        <taxon>Gunneridae</taxon>
        <taxon>Pentapetalae</taxon>
        <taxon>rosids</taxon>
        <taxon>fabids</taxon>
        <taxon>Malpighiales</taxon>
        <taxon>Euphorbiaceae</taxon>
        <taxon>Acalyphoideae</taxon>
        <taxon>Acalypheae</taxon>
        <taxon>Ricinus</taxon>
    </lineage>
</organism>
<evidence type="ECO:0000313" key="1">
    <source>
        <dbReference type="EMBL" id="EEF38942.1"/>
    </source>
</evidence>
<keyword evidence="2" id="KW-1185">Reference proteome</keyword>
<gene>
    <name evidence="1" type="ORF">RCOM_1045340</name>
</gene>
<dbReference type="InParanoid" id="B9SBW4"/>
<reference evidence="2" key="1">
    <citation type="journal article" date="2010" name="Nat. Biotechnol.">
        <title>Draft genome sequence of the oilseed species Ricinus communis.</title>
        <authorList>
            <person name="Chan A.P."/>
            <person name="Crabtree J."/>
            <person name="Zhao Q."/>
            <person name="Lorenzi H."/>
            <person name="Orvis J."/>
            <person name="Puiu D."/>
            <person name="Melake-Berhan A."/>
            <person name="Jones K.M."/>
            <person name="Redman J."/>
            <person name="Chen G."/>
            <person name="Cahoon E.B."/>
            <person name="Gedil M."/>
            <person name="Stanke M."/>
            <person name="Haas B.J."/>
            <person name="Wortman J.R."/>
            <person name="Fraser-Liggett C.M."/>
            <person name="Ravel J."/>
            <person name="Rabinowicz P.D."/>
        </authorList>
    </citation>
    <scope>NUCLEOTIDE SEQUENCE [LARGE SCALE GENOMIC DNA]</scope>
    <source>
        <strain evidence="2">cv. Hale</strain>
    </source>
</reference>
<protein>
    <submittedName>
        <fullName evidence="1">Uncharacterized protein</fullName>
    </submittedName>
</protein>
<name>B9SBW4_RICCO</name>
<dbReference type="EMBL" id="EQ973917">
    <property type="protein sequence ID" value="EEF38942.1"/>
    <property type="molecule type" value="Genomic_DNA"/>
</dbReference>
<dbReference type="Proteomes" id="UP000008311">
    <property type="component" value="Unassembled WGS sequence"/>
</dbReference>
<sequence>MNSETPFLVSMPGITAATFYFGYPFPDSELIGNGDGWTEKRKGKISGSETATTWGGLKNTVLLHQGIG</sequence>
<proteinExistence type="predicted"/>
<evidence type="ECO:0000313" key="2">
    <source>
        <dbReference type="Proteomes" id="UP000008311"/>
    </source>
</evidence>